<name>A0ABV7X4T1_9HYPH</name>
<dbReference type="Pfam" id="PF00496">
    <property type="entry name" value="SBP_bac_5"/>
    <property type="match status" value="1"/>
</dbReference>
<evidence type="ECO:0000256" key="3">
    <source>
        <dbReference type="ARBA" id="ARBA00022448"/>
    </source>
</evidence>
<gene>
    <name evidence="7" type="ORF">ACFOOL_15915</name>
</gene>
<dbReference type="InterPro" id="IPR030678">
    <property type="entry name" value="Peptide/Ni-bd"/>
</dbReference>
<feature type="domain" description="Solute-binding protein family 5" evidence="6">
    <location>
        <begin position="72"/>
        <end position="402"/>
    </location>
</feature>
<evidence type="ECO:0000256" key="5">
    <source>
        <dbReference type="SAM" id="SignalP"/>
    </source>
</evidence>
<organism evidence="7 8">
    <name type="scientific">Devosia honganensis</name>
    <dbReference type="NCBI Taxonomy" id="1610527"/>
    <lineage>
        <taxon>Bacteria</taxon>
        <taxon>Pseudomonadati</taxon>
        <taxon>Pseudomonadota</taxon>
        <taxon>Alphaproteobacteria</taxon>
        <taxon>Hyphomicrobiales</taxon>
        <taxon>Devosiaceae</taxon>
        <taxon>Devosia</taxon>
    </lineage>
</organism>
<dbReference type="PANTHER" id="PTHR30290:SF10">
    <property type="entry name" value="PERIPLASMIC OLIGOPEPTIDE-BINDING PROTEIN-RELATED"/>
    <property type="match status" value="1"/>
</dbReference>
<dbReference type="Proteomes" id="UP001595613">
    <property type="component" value="Unassembled WGS sequence"/>
</dbReference>
<dbReference type="SUPFAM" id="SSF53850">
    <property type="entry name" value="Periplasmic binding protein-like II"/>
    <property type="match status" value="1"/>
</dbReference>
<comment type="similarity">
    <text evidence="2">Belongs to the bacterial solute-binding protein 5 family.</text>
</comment>
<dbReference type="RefSeq" id="WP_380098338.1">
    <property type="nucleotide sequence ID" value="NZ_JBHRYD010000016.1"/>
</dbReference>
<dbReference type="EMBL" id="JBHRYD010000016">
    <property type="protein sequence ID" value="MFC3706237.1"/>
    <property type="molecule type" value="Genomic_DNA"/>
</dbReference>
<proteinExistence type="inferred from homology"/>
<keyword evidence="3" id="KW-0813">Transport</keyword>
<accession>A0ABV7X4T1</accession>
<dbReference type="InterPro" id="IPR039424">
    <property type="entry name" value="SBP_5"/>
</dbReference>
<sequence length="501" mass="54033">MKHTFRALAVAGAISLAALGAATPALAQDAVIRVGQTTDLTSFDPTELRIGSYVSTFLLYNSLLRIGSDGQAKPELATDWSWSEDGRQLTVKLREDVRFHDGRPMTSADVAFSFQYAKTPEVGANVLPLARLIESIETPDDHTVLFTVTGSQEAIIDLLDLIFVIDATQPDSIKTAGNGTGPYRLDGHEPGQSTRFARNADYWGEAPEAERIEIRIVPDAQSAVAQLKSGAIDFLPVASREAIDQVAGDSKLRAGIAAPEGRVLDMLINVKAGAMATPELRQAINLALDRSRIAADVIGEGAVLKCLPWTERATAQLANYEQACRYDLEAARKLVEEAGLSGTNIELLSFAQAVPELGGMAQIVQYSLSQIGLNANIVDLSEAAVTQRYRAGEFELEAHTYARGGRSPETLLLTAVPFRPIDNPSGFDSEQYAADVATVTGVRTSEDNSAAAWTRINDFLLSEAWILPVASLPIRWVSSNRIDNVTFNLDGMPILATATFE</sequence>
<keyword evidence="8" id="KW-1185">Reference proteome</keyword>
<feature type="signal peptide" evidence="5">
    <location>
        <begin position="1"/>
        <end position="27"/>
    </location>
</feature>
<dbReference type="Gene3D" id="3.40.190.10">
    <property type="entry name" value="Periplasmic binding protein-like II"/>
    <property type="match status" value="1"/>
</dbReference>
<evidence type="ECO:0000256" key="1">
    <source>
        <dbReference type="ARBA" id="ARBA00004418"/>
    </source>
</evidence>
<evidence type="ECO:0000313" key="7">
    <source>
        <dbReference type="EMBL" id="MFC3706237.1"/>
    </source>
</evidence>
<comment type="subcellular location">
    <subcellularLocation>
        <location evidence="1">Periplasm</location>
    </subcellularLocation>
</comment>
<comment type="caution">
    <text evidence="7">The sequence shown here is derived from an EMBL/GenBank/DDBJ whole genome shotgun (WGS) entry which is preliminary data.</text>
</comment>
<evidence type="ECO:0000259" key="6">
    <source>
        <dbReference type="Pfam" id="PF00496"/>
    </source>
</evidence>
<dbReference type="InterPro" id="IPR000914">
    <property type="entry name" value="SBP_5_dom"/>
</dbReference>
<dbReference type="Gene3D" id="3.10.105.10">
    <property type="entry name" value="Dipeptide-binding Protein, Domain 3"/>
    <property type="match status" value="1"/>
</dbReference>
<dbReference type="PIRSF" id="PIRSF002741">
    <property type="entry name" value="MppA"/>
    <property type="match status" value="1"/>
</dbReference>
<protein>
    <submittedName>
        <fullName evidence="7">ABC transporter substrate-binding protein</fullName>
    </submittedName>
</protein>
<feature type="chain" id="PRO_5047381356" evidence="5">
    <location>
        <begin position="28"/>
        <end position="501"/>
    </location>
</feature>
<keyword evidence="4 5" id="KW-0732">Signal</keyword>
<evidence type="ECO:0000313" key="8">
    <source>
        <dbReference type="Proteomes" id="UP001595613"/>
    </source>
</evidence>
<evidence type="ECO:0000256" key="4">
    <source>
        <dbReference type="ARBA" id="ARBA00022729"/>
    </source>
</evidence>
<dbReference type="PANTHER" id="PTHR30290">
    <property type="entry name" value="PERIPLASMIC BINDING COMPONENT OF ABC TRANSPORTER"/>
    <property type="match status" value="1"/>
</dbReference>
<reference evidence="8" key="1">
    <citation type="journal article" date="2019" name="Int. J. Syst. Evol. Microbiol.">
        <title>The Global Catalogue of Microorganisms (GCM) 10K type strain sequencing project: providing services to taxonomists for standard genome sequencing and annotation.</title>
        <authorList>
            <consortium name="The Broad Institute Genomics Platform"/>
            <consortium name="The Broad Institute Genome Sequencing Center for Infectious Disease"/>
            <person name="Wu L."/>
            <person name="Ma J."/>
        </authorList>
    </citation>
    <scope>NUCLEOTIDE SEQUENCE [LARGE SCALE GENOMIC DNA]</scope>
    <source>
        <strain evidence="8">KCTC 42281</strain>
    </source>
</reference>
<dbReference type="CDD" id="cd00995">
    <property type="entry name" value="PBP2_NikA_DppA_OppA_like"/>
    <property type="match status" value="1"/>
</dbReference>
<evidence type="ECO:0000256" key="2">
    <source>
        <dbReference type="ARBA" id="ARBA00005695"/>
    </source>
</evidence>